<gene>
    <name evidence="1" type="ORF">F2P81_008267</name>
</gene>
<proteinExistence type="predicted"/>
<reference evidence="1 2" key="1">
    <citation type="submission" date="2019-06" db="EMBL/GenBank/DDBJ databases">
        <title>Draft genomes of female and male turbot (Scophthalmus maximus).</title>
        <authorList>
            <person name="Xu H."/>
            <person name="Xu X.-W."/>
            <person name="Shao C."/>
            <person name="Chen S."/>
        </authorList>
    </citation>
    <scope>NUCLEOTIDE SEQUENCE [LARGE SCALE GENOMIC DNA]</scope>
    <source>
        <strain evidence="1">Ysfricsl-2016a</strain>
        <tissue evidence="1">Blood</tissue>
    </source>
</reference>
<dbReference type="AlphaFoldDB" id="A0A6A4TCV8"/>
<protein>
    <submittedName>
        <fullName evidence="1">Uncharacterized protein</fullName>
    </submittedName>
</protein>
<dbReference type="EMBL" id="VEVO01000007">
    <property type="protein sequence ID" value="KAF0040032.1"/>
    <property type="molecule type" value="Genomic_DNA"/>
</dbReference>
<dbReference type="Proteomes" id="UP000438429">
    <property type="component" value="Unassembled WGS sequence"/>
</dbReference>
<sequence>MKAPAAFQSLAVYNTTLRRTSTAARKLIVPTIARLSPFFRRRINFRVLLKLFTPLLVADLLYSVTRFRQIIKTNITCGTKSRLARALICFREENNGCAFNVPTLRFDSTRVIVPY</sequence>
<evidence type="ECO:0000313" key="1">
    <source>
        <dbReference type="EMBL" id="KAF0040032.1"/>
    </source>
</evidence>
<organism evidence="1 2">
    <name type="scientific">Scophthalmus maximus</name>
    <name type="common">Turbot</name>
    <name type="synonym">Psetta maxima</name>
    <dbReference type="NCBI Taxonomy" id="52904"/>
    <lineage>
        <taxon>Eukaryota</taxon>
        <taxon>Metazoa</taxon>
        <taxon>Chordata</taxon>
        <taxon>Craniata</taxon>
        <taxon>Vertebrata</taxon>
        <taxon>Euteleostomi</taxon>
        <taxon>Actinopterygii</taxon>
        <taxon>Neopterygii</taxon>
        <taxon>Teleostei</taxon>
        <taxon>Neoteleostei</taxon>
        <taxon>Acanthomorphata</taxon>
        <taxon>Carangaria</taxon>
        <taxon>Pleuronectiformes</taxon>
        <taxon>Pleuronectoidei</taxon>
        <taxon>Scophthalmidae</taxon>
        <taxon>Scophthalmus</taxon>
    </lineage>
</organism>
<evidence type="ECO:0000313" key="2">
    <source>
        <dbReference type="Proteomes" id="UP000438429"/>
    </source>
</evidence>
<name>A0A6A4TCV8_SCOMX</name>
<comment type="caution">
    <text evidence="1">The sequence shown here is derived from an EMBL/GenBank/DDBJ whole genome shotgun (WGS) entry which is preliminary data.</text>
</comment>
<accession>A0A6A4TCV8</accession>